<dbReference type="EMBL" id="RHHR01000013">
    <property type="protein sequence ID" value="RNB74768.1"/>
    <property type="molecule type" value="Genomic_DNA"/>
</dbReference>
<protein>
    <recommendedName>
        <fullName evidence="3">YgiT-type zinc finger protein</fullName>
    </recommendedName>
</protein>
<accession>A0A3M8CGA1</accession>
<organism evidence="1 2">
    <name type="scientific">Brevibacillus invocatus</name>
    <dbReference type="NCBI Taxonomy" id="173959"/>
    <lineage>
        <taxon>Bacteria</taxon>
        <taxon>Bacillati</taxon>
        <taxon>Bacillota</taxon>
        <taxon>Bacilli</taxon>
        <taxon>Bacillales</taxon>
        <taxon>Paenibacillaceae</taxon>
        <taxon>Brevibacillus</taxon>
    </lineage>
</organism>
<evidence type="ECO:0000313" key="1">
    <source>
        <dbReference type="EMBL" id="RNB74768.1"/>
    </source>
</evidence>
<sequence>MQKKCSRCGSDMEVVLRNVVYRKRVRILNVPVHVCVDDECAHSQVVDVVKEDLKSLMEELGQDPARQAIEFEEMSELSHLLVLIANEGDSTVSEALGERVNELLDLFLLAQSLGDEKWMLELRHRLTKIMV</sequence>
<gene>
    <name evidence="1" type="ORF">EDM52_08525</name>
</gene>
<dbReference type="AlphaFoldDB" id="A0A3M8CGA1"/>
<comment type="caution">
    <text evidence="1">The sequence shown here is derived from an EMBL/GenBank/DDBJ whole genome shotgun (WGS) entry which is preliminary data.</text>
</comment>
<proteinExistence type="predicted"/>
<dbReference type="Proteomes" id="UP000282028">
    <property type="component" value="Unassembled WGS sequence"/>
</dbReference>
<reference evidence="1 2" key="1">
    <citation type="submission" date="2018-10" db="EMBL/GenBank/DDBJ databases">
        <title>Phylogenomics of Brevibacillus.</title>
        <authorList>
            <person name="Dunlap C."/>
        </authorList>
    </citation>
    <scope>NUCLEOTIDE SEQUENCE [LARGE SCALE GENOMIC DNA]</scope>
    <source>
        <strain evidence="1 2">JCM 12215</strain>
    </source>
</reference>
<evidence type="ECO:0008006" key="3">
    <source>
        <dbReference type="Google" id="ProtNLM"/>
    </source>
</evidence>
<dbReference type="OrthoDB" id="2974439at2"/>
<evidence type="ECO:0000313" key="2">
    <source>
        <dbReference type="Proteomes" id="UP000282028"/>
    </source>
</evidence>
<name>A0A3M8CGA1_9BACL</name>
<keyword evidence="2" id="KW-1185">Reference proteome</keyword>
<dbReference type="RefSeq" id="WP_122908587.1">
    <property type="nucleotide sequence ID" value="NZ_CBCSBE010000005.1"/>
</dbReference>